<dbReference type="EMBL" id="JBHSML010000032">
    <property type="protein sequence ID" value="MFC5519151.1"/>
    <property type="molecule type" value="Genomic_DNA"/>
</dbReference>
<dbReference type="RefSeq" id="WP_266346128.1">
    <property type="nucleotide sequence ID" value="NZ_JAPKNH010000013.1"/>
</dbReference>
<reference evidence="2" key="1">
    <citation type="journal article" date="2019" name="Int. J. Syst. Evol. Microbiol.">
        <title>The Global Catalogue of Microorganisms (GCM) 10K type strain sequencing project: providing services to taxonomists for standard genome sequencing and annotation.</title>
        <authorList>
            <consortium name="The Broad Institute Genomics Platform"/>
            <consortium name="The Broad Institute Genome Sequencing Center for Infectious Disease"/>
            <person name="Wu L."/>
            <person name="Ma J."/>
        </authorList>
    </citation>
    <scope>NUCLEOTIDE SEQUENCE [LARGE SCALE GENOMIC DNA]</scope>
    <source>
        <strain evidence="2">KACC 12633</strain>
    </source>
</reference>
<sequence length="222" mass="24483">MAISSRIDSIERDIAVMLDETLSPEARSLELAAFARRELAEAQRVNQQVLGMVPPHDTYVDGRPNASVETVRPDGVVVFEFEMLQDIFAQIGEMLVQASPVRTGRFARSFLFLADGAVVDPGALVPPASEYVFVSSVPYARKIEQGLSSMAPDGVFQAVAAIASRRFSNLASITFSHVVLQAGMIDDWASTDGAMRHASRHHRRKSPGEWLRRQPAIKIRTY</sequence>
<protein>
    <submittedName>
        <fullName evidence="1">Uncharacterized protein</fullName>
    </submittedName>
</protein>
<accession>A0ABW0Q2T0</accession>
<proteinExistence type="predicted"/>
<dbReference type="Proteomes" id="UP001596150">
    <property type="component" value="Unassembled WGS sequence"/>
</dbReference>
<gene>
    <name evidence="1" type="ORF">ACFPP9_25525</name>
</gene>
<evidence type="ECO:0000313" key="2">
    <source>
        <dbReference type="Proteomes" id="UP001596150"/>
    </source>
</evidence>
<keyword evidence="2" id="KW-1185">Reference proteome</keyword>
<comment type="caution">
    <text evidence="1">The sequence shown here is derived from an EMBL/GenBank/DDBJ whole genome shotgun (WGS) entry which is preliminary data.</text>
</comment>
<name>A0ABW0Q2T0_9HYPH</name>
<organism evidence="1 2">
    <name type="scientific">Kaistia terrae</name>
    <dbReference type="NCBI Taxonomy" id="537017"/>
    <lineage>
        <taxon>Bacteria</taxon>
        <taxon>Pseudomonadati</taxon>
        <taxon>Pseudomonadota</taxon>
        <taxon>Alphaproteobacteria</taxon>
        <taxon>Hyphomicrobiales</taxon>
        <taxon>Kaistiaceae</taxon>
        <taxon>Kaistia</taxon>
    </lineage>
</organism>
<evidence type="ECO:0000313" key="1">
    <source>
        <dbReference type="EMBL" id="MFC5519151.1"/>
    </source>
</evidence>